<dbReference type="PROSITE" id="PS50222">
    <property type="entry name" value="EF_HAND_2"/>
    <property type="match status" value="1"/>
</dbReference>
<dbReference type="Gene3D" id="1.20.1280.50">
    <property type="match status" value="1"/>
</dbReference>
<accession>A0A9W8DQ18</accession>
<comment type="caution">
    <text evidence="3">The sequence shown here is derived from an EMBL/GenBank/DDBJ whole genome shotgun (WGS) entry which is preliminary data.</text>
</comment>
<keyword evidence="1" id="KW-0106">Calcium</keyword>
<proteinExistence type="predicted"/>
<dbReference type="InterPro" id="IPR011992">
    <property type="entry name" value="EF-hand-dom_pair"/>
</dbReference>
<dbReference type="InterPro" id="IPR036047">
    <property type="entry name" value="F-box-like_dom_sf"/>
</dbReference>
<dbReference type="GO" id="GO:0005509">
    <property type="term" value="F:calcium ion binding"/>
    <property type="evidence" value="ECO:0007669"/>
    <property type="project" value="InterPro"/>
</dbReference>
<dbReference type="InterPro" id="IPR018247">
    <property type="entry name" value="EF_Hand_1_Ca_BS"/>
</dbReference>
<feature type="domain" description="EF-hand" evidence="2">
    <location>
        <begin position="224"/>
        <end position="259"/>
    </location>
</feature>
<name>A0A9W8DQ18_9FUNG</name>
<protein>
    <recommendedName>
        <fullName evidence="2">EF-hand domain-containing protein</fullName>
    </recommendedName>
</protein>
<evidence type="ECO:0000259" key="2">
    <source>
        <dbReference type="PROSITE" id="PS50222"/>
    </source>
</evidence>
<dbReference type="Gene3D" id="1.10.238.10">
    <property type="entry name" value="EF-hand"/>
    <property type="match status" value="1"/>
</dbReference>
<evidence type="ECO:0000313" key="3">
    <source>
        <dbReference type="EMBL" id="KAJ1913514.1"/>
    </source>
</evidence>
<reference evidence="3" key="1">
    <citation type="submission" date="2022-07" db="EMBL/GenBank/DDBJ databases">
        <title>Phylogenomic reconstructions and comparative analyses of Kickxellomycotina fungi.</title>
        <authorList>
            <person name="Reynolds N.K."/>
            <person name="Stajich J.E."/>
            <person name="Barry K."/>
            <person name="Grigoriev I.V."/>
            <person name="Crous P."/>
            <person name="Smith M.E."/>
        </authorList>
    </citation>
    <scope>NUCLEOTIDE SEQUENCE</scope>
    <source>
        <strain evidence="3">RSA 861</strain>
    </source>
</reference>
<dbReference type="AlphaFoldDB" id="A0A9W8DQ18"/>
<dbReference type="InterPro" id="IPR002048">
    <property type="entry name" value="EF_hand_dom"/>
</dbReference>
<dbReference type="EMBL" id="JANBPT010000746">
    <property type="protein sequence ID" value="KAJ1913514.1"/>
    <property type="molecule type" value="Genomic_DNA"/>
</dbReference>
<dbReference type="Proteomes" id="UP001150569">
    <property type="component" value="Unassembled WGS sequence"/>
</dbReference>
<gene>
    <name evidence="3" type="ORF">IWQ60_009177</name>
</gene>
<dbReference type="SUPFAM" id="SSF81383">
    <property type="entry name" value="F-box domain"/>
    <property type="match status" value="1"/>
</dbReference>
<dbReference type="SUPFAM" id="SSF47473">
    <property type="entry name" value="EF-hand"/>
    <property type="match status" value="1"/>
</dbReference>
<evidence type="ECO:0000256" key="1">
    <source>
        <dbReference type="ARBA" id="ARBA00022837"/>
    </source>
</evidence>
<sequence>MALGPFLTRLDDQVLAHICQHLTAAEVLTLGSVSRALYRRCQADAIWRTKTLDDFGDPHYVLATLRRAGLTLDKSSAEDLPDLSRLALASSPDAGDWLATYQRKRLGQVQEATAAEARFNTARTRLAAFPSDPDPAELQRVAADLVQVLDTHPDKAPTLHLLAFICYILNAPDEALILIDLGRAADPDYTPLAELAAEATATRRALQGKSGETPLVAGGELSVPFRAALTDLFRRYDLDGDGVLSFVELDRLIAAANGAPAPPAMLRALCRTYSATPAVGLTLDGLFAFYFEQSLQDPVETRADLAKHGFDPHTLRRKD</sequence>
<dbReference type="PROSITE" id="PS00018">
    <property type="entry name" value="EF_HAND_1"/>
    <property type="match status" value="1"/>
</dbReference>
<keyword evidence="4" id="KW-1185">Reference proteome</keyword>
<dbReference type="OrthoDB" id="26525at2759"/>
<organism evidence="3 4">
    <name type="scientific">Tieghemiomyces parasiticus</name>
    <dbReference type="NCBI Taxonomy" id="78921"/>
    <lineage>
        <taxon>Eukaryota</taxon>
        <taxon>Fungi</taxon>
        <taxon>Fungi incertae sedis</taxon>
        <taxon>Zoopagomycota</taxon>
        <taxon>Kickxellomycotina</taxon>
        <taxon>Dimargaritomycetes</taxon>
        <taxon>Dimargaritales</taxon>
        <taxon>Dimargaritaceae</taxon>
        <taxon>Tieghemiomyces</taxon>
    </lineage>
</organism>
<evidence type="ECO:0000313" key="4">
    <source>
        <dbReference type="Proteomes" id="UP001150569"/>
    </source>
</evidence>